<name>A0A212QJG9_RHOAC</name>
<keyword evidence="1" id="KW-0812">Transmembrane</keyword>
<dbReference type="PANTHER" id="PTHR37304:SF1">
    <property type="entry name" value="MEMBRANE PROTEIN"/>
    <property type="match status" value="1"/>
</dbReference>
<sequence>MKALNLVTLILVIIGGLNWGLVAIADANLVTTVASLFGGAQNAVAKLVYLIVGLSAVYQIAPLSKAFQIDEVAAERGRY</sequence>
<accession>A0A212QJG9</accession>
<proteinExistence type="predicted"/>
<dbReference type="InterPro" id="IPR007211">
    <property type="entry name" value="DUF378"/>
</dbReference>
<dbReference type="EMBL" id="FYDG01000001">
    <property type="protein sequence ID" value="SNB59494.1"/>
    <property type="molecule type" value="Genomic_DNA"/>
</dbReference>
<evidence type="ECO:0000256" key="1">
    <source>
        <dbReference type="SAM" id="Phobius"/>
    </source>
</evidence>
<protein>
    <recommendedName>
        <fullName evidence="4">DUF378 domain-containing protein</fullName>
    </recommendedName>
</protein>
<feature type="transmembrane region" description="Helical" evidence="1">
    <location>
        <begin position="43"/>
        <end position="61"/>
    </location>
</feature>
<keyword evidence="3" id="KW-1185">Reference proteome</keyword>
<evidence type="ECO:0000313" key="2">
    <source>
        <dbReference type="EMBL" id="SNB59494.1"/>
    </source>
</evidence>
<keyword evidence="1" id="KW-1133">Transmembrane helix</keyword>
<dbReference type="AlphaFoldDB" id="A0A212QJG9"/>
<dbReference type="PANTHER" id="PTHR37304">
    <property type="entry name" value="MEMBRANE PROTEIN-RELATED"/>
    <property type="match status" value="1"/>
</dbReference>
<dbReference type="Pfam" id="PF04070">
    <property type="entry name" value="DUF378"/>
    <property type="match status" value="1"/>
</dbReference>
<dbReference type="Proteomes" id="UP000198418">
    <property type="component" value="Unassembled WGS sequence"/>
</dbReference>
<keyword evidence="1" id="KW-0472">Membrane</keyword>
<organism evidence="2 3">
    <name type="scientific">Rhodoblastus acidophilus</name>
    <name type="common">Rhodopseudomonas acidophila</name>
    <dbReference type="NCBI Taxonomy" id="1074"/>
    <lineage>
        <taxon>Bacteria</taxon>
        <taxon>Pseudomonadati</taxon>
        <taxon>Pseudomonadota</taxon>
        <taxon>Alphaproteobacteria</taxon>
        <taxon>Hyphomicrobiales</taxon>
        <taxon>Rhodoblastaceae</taxon>
        <taxon>Rhodoblastus</taxon>
    </lineage>
</organism>
<dbReference type="RefSeq" id="WP_088519506.1">
    <property type="nucleotide sequence ID" value="NZ_FYDG01000001.1"/>
</dbReference>
<gene>
    <name evidence="2" type="ORF">SAMN06265338_101623</name>
</gene>
<reference evidence="3" key="1">
    <citation type="submission" date="2017-06" db="EMBL/GenBank/DDBJ databases">
        <authorList>
            <person name="Varghese N."/>
            <person name="Submissions S."/>
        </authorList>
    </citation>
    <scope>NUCLEOTIDE SEQUENCE [LARGE SCALE GENOMIC DNA]</scope>
    <source>
        <strain evidence="3">DSM 137</strain>
    </source>
</reference>
<evidence type="ECO:0008006" key="4">
    <source>
        <dbReference type="Google" id="ProtNLM"/>
    </source>
</evidence>
<evidence type="ECO:0000313" key="3">
    <source>
        <dbReference type="Proteomes" id="UP000198418"/>
    </source>
</evidence>